<proteinExistence type="inferred from homology"/>
<evidence type="ECO:0000256" key="11">
    <source>
        <dbReference type="ARBA" id="ARBA00023136"/>
    </source>
</evidence>
<dbReference type="InterPro" id="IPR039426">
    <property type="entry name" value="TonB-dep_rcpt-like"/>
</dbReference>
<keyword evidence="7" id="KW-0732">Signal</keyword>
<evidence type="ECO:0000256" key="6">
    <source>
        <dbReference type="ARBA" id="ARBA00022692"/>
    </source>
</evidence>
<evidence type="ECO:0000256" key="1">
    <source>
        <dbReference type="ARBA" id="ARBA00004571"/>
    </source>
</evidence>
<keyword evidence="3 14" id="KW-0813">Transport</keyword>
<evidence type="ECO:0000256" key="7">
    <source>
        <dbReference type="ARBA" id="ARBA00022729"/>
    </source>
</evidence>
<evidence type="ECO:0000256" key="10">
    <source>
        <dbReference type="ARBA" id="ARBA00023077"/>
    </source>
</evidence>
<evidence type="ECO:0000256" key="12">
    <source>
        <dbReference type="ARBA" id="ARBA00023170"/>
    </source>
</evidence>
<reference evidence="21" key="1">
    <citation type="submission" date="2016-10" db="EMBL/GenBank/DDBJ databases">
        <authorList>
            <person name="Varghese N."/>
            <person name="Submissions S."/>
        </authorList>
    </citation>
    <scope>NUCLEOTIDE SEQUENCE [LARGE SCALE GENOMIC DNA]</scope>
    <source>
        <strain evidence="21">GAS369</strain>
    </source>
</reference>
<dbReference type="GO" id="GO:0009279">
    <property type="term" value="C:cell outer membrane"/>
    <property type="evidence" value="ECO:0007669"/>
    <property type="project" value="UniProtKB-SubCell"/>
</dbReference>
<keyword evidence="5" id="KW-0410">Iron transport</keyword>
<sequence>MYGIQRHNVAADYYYSNSNVGRHVKIEKLVREPGVGTRVNNRVDIYQRGRAYCHAGFFCIAMVAFLPASVQAQTTDRPTSLPPVQIDAPKNRPAQKRAPATATAAAKRRTARSNQPPKPAAQTAAVVDTGNGPNNNNSGPPLQQAPSLGKTGTKLEDLPVSVQIIPREVLTEQGTTTLRDAVTNASGINTGGQDSLGYFDHFLIRGLNAQVYTDGFSDGDQLGGLTHTLNGVRRIEILEGPGSALFGSGPPGGTINIVHYDPSPVFHWGSSLQAGSFGTVINSNYVTGPTTIDGLNYRIDTTFSRADGFRDLASRDYEVRPEFTWHVQDHTLTFALDARHIEQTPDSYGLIYLNGSPITGVSTSAKYSTPFSFADQDYIRPTLTDKWDVTDFLTINNRFSYTHRDIDVMRNNDSMSSTGTHIVGDTLVGRQLRSQDDSDGSLDYQFEPVWKFGTGSVQHTLLTGFEYQHQVLDTQRRTADLPNIANIFAPTPPELSPASLNFQCDAKHSCDNDHLVADYYGFYATDQMDLTDKWKLRVGLRQDFYHEVLDPLITVPGRFTNTGVPLIAGVPESRNDSPVSWNVGTLYKIYPGISPYVGVSKSYLSNFNSENTFNGIGAPESALQYEAGVKFSMFHDKVVLDTSAFNISRDNVATLFSNSLGQESVAFDSQLINGVEASLDAAITEQWHLLANATAMEAVVTNAPQALTTVGNHPQGVPAYMANLWSTYKFSIGGVPGFQVGAGVNYRDKTYSDTTNVNSVPAFVIGNAMIGWDNANWGVALNVKNITNERYFVAANGAGGFVGEGLGAFVTVRYHE</sequence>
<dbReference type="Pfam" id="PF00593">
    <property type="entry name" value="TonB_dep_Rec_b-barrel"/>
    <property type="match status" value="1"/>
</dbReference>
<evidence type="ECO:0000256" key="9">
    <source>
        <dbReference type="ARBA" id="ARBA00023065"/>
    </source>
</evidence>
<dbReference type="PANTHER" id="PTHR32552">
    <property type="entry name" value="FERRICHROME IRON RECEPTOR-RELATED"/>
    <property type="match status" value="1"/>
</dbReference>
<organism evidence="20 21">
    <name type="scientific">Bradyrhizobium canariense</name>
    <dbReference type="NCBI Taxonomy" id="255045"/>
    <lineage>
        <taxon>Bacteria</taxon>
        <taxon>Pseudomonadati</taxon>
        <taxon>Pseudomonadota</taxon>
        <taxon>Alphaproteobacteria</taxon>
        <taxon>Hyphomicrobiales</taxon>
        <taxon>Nitrobacteraceae</taxon>
        <taxon>Bradyrhizobium</taxon>
    </lineage>
</organism>
<dbReference type="GO" id="GO:0038023">
    <property type="term" value="F:signaling receptor activity"/>
    <property type="evidence" value="ECO:0007669"/>
    <property type="project" value="InterPro"/>
</dbReference>
<protein>
    <submittedName>
        <fullName evidence="20">Iron complex outermembrane recepter protein</fullName>
    </submittedName>
</protein>
<keyword evidence="6 14" id="KW-0812">Transmembrane</keyword>
<feature type="compositionally biased region" description="Low complexity" evidence="16">
    <location>
        <begin position="96"/>
        <end position="105"/>
    </location>
</feature>
<dbReference type="GO" id="GO:0015344">
    <property type="term" value="F:siderophore uptake transmembrane transporter activity"/>
    <property type="evidence" value="ECO:0007669"/>
    <property type="project" value="TreeGrafter"/>
</dbReference>
<evidence type="ECO:0000256" key="5">
    <source>
        <dbReference type="ARBA" id="ARBA00022496"/>
    </source>
</evidence>
<feature type="transmembrane region" description="Helical" evidence="17">
    <location>
        <begin position="51"/>
        <end position="70"/>
    </location>
</feature>
<keyword evidence="10 15" id="KW-0798">TonB box</keyword>
<dbReference type="InterPro" id="IPR000531">
    <property type="entry name" value="Beta-barrel_TonB"/>
</dbReference>
<comment type="similarity">
    <text evidence="2 14 15">Belongs to the TonB-dependent receptor family.</text>
</comment>
<evidence type="ECO:0000256" key="8">
    <source>
        <dbReference type="ARBA" id="ARBA00023004"/>
    </source>
</evidence>
<dbReference type="SUPFAM" id="SSF56935">
    <property type="entry name" value="Porins"/>
    <property type="match status" value="1"/>
</dbReference>
<dbReference type="Gene3D" id="2.170.130.10">
    <property type="entry name" value="TonB-dependent receptor, plug domain"/>
    <property type="match status" value="1"/>
</dbReference>
<evidence type="ECO:0000313" key="21">
    <source>
        <dbReference type="Proteomes" id="UP000243904"/>
    </source>
</evidence>
<dbReference type="InterPro" id="IPR010105">
    <property type="entry name" value="TonB_sidphr_rcpt"/>
</dbReference>
<feature type="domain" description="TonB-dependent receptor-like beta-barrel" evidence="18">
    <location>
        <begin position="365"/>
        <end position="786"/>
    </location>
</feature>
<dbReference type="PANTHER" id="PTHR32552:SF68">
    <property type="entry name" value="FERRICHROME OUTER MEMBRANE TRANSPORTER_PHAGE RECEPTOR"/>
    <property type="match status" value="1"/>
</dbReference>
<keyword evidence="17" id="KW-1133">Transmembrane helix</keyword>
<accession>A0A1H1YE50</accession>
<keyword evidence="9" id="KW-0406">Ion transport</keyword>
<dbReference type="InterPro" id="IPR037066">
    <property type="entry name" value="Plug_dom_sf"/>
</dbReference>
<evidence type="ECO:0000256" key="14">
    <source>
        <dbReference type="PROSITE-ProRule" id="PRU01360"/>
    </source>
</evidence>
<keyword evidence="11 14" id="KW-0472">Membrane</keyword>
<evidence type="ECO:0000256" key="3">
    <source>
        <dbReference type="ARBA" id="ARBA00022448"/>
    </source>
</evidence>
<feature type="region of interest" description="Disordered" evidence="16">
    <location>
        <begin position="74"/>
        <end position="153"/>
    </location>
</feature>
<dbReference type="Gene3D" id="2.40.170.20">
    <property type="entry name" value="TonB-dependent receptor, beta-barrel domain"/>
    <property type="match status" value="1"/>
</dbReference>
<evidence type="ECO:0000256" key="16">
    <source>
        <dbReference type="SAM" id="MobiDB-lite"/>
    </source>
</evidence>
<dbReference type="PROSITE" id="PS52016">
    <property type="entry name" value="TONB_DEPENDENT_REC_3"/>
    <property type="match status" value="1"/>
</dbReference>
<keyword evidence="8" id="KW-0408">Iron</keyword>
<keyword evidence="12" id="KW-0675">Receptor</keyword>
<keyword evidence="21" id="KW-1185">Reference proteome</keyword>
<dbReference type="NCBIfam" id="TIGR01783">
    <property type="entry name" value="TonB-siderophor"/>
    <property type="match status" value="1"/>
</dbReference>
<dbReference type="InterPro" id="IPR036942">
    <property type="entry name" value="Beta-barrel_TonB_sf"/>
</dbReference>
<dbReference type="InterPro" id="IPR012910">
    <property type="entry name" value="Plug_dom"/>
</dbReference>
<comment type="subcellular location">
    <subcellularLocation>
        <location evidence="1 14">Cell outer membrane</location>
        <topology evidence="1 14">Multi-pass membrane protein</topology>
    </subcellularLocation>
</comment>
<keyword evidence="13 14" id="KW-0998">Cell outer membrane</keyword>
<evidence type="ECO:0000256" key="15">
    <source>
        <dbReference type="RuleBase" id="RU003357"/>
    </source>
</evidence>
<dbReference type="EMBL" id="LT629750">
    <property type="protein sequence ID" value="SDT19635.1"/>
    <property type="molecule type" value="Genomic_DNA"/>
</dbReference>
<gene>
    <name evidence="20" type="ORF">SAMN05444158_4763</name>
</gene>
<evidence type="ECO:0000259" key="19">
    <source>
        <dbReference type="Pfam" id="PF07715"/>
    </source>
</evidence>
<evidence type="ECO:0000256" key="4">
    <source>
        <dbReference type="ARBA" id="ARBA00022452"/>
    </source>
</evidence>
<evidence type="ECO:0000313" key="20">
    <source>
        <dbReference type="EMBL" id="SDT19635.1"/>
    </source>
</evidence>
<feature type="domain" description="TonB-dependent receptor plug" evidence="19">
    <location>
        <begin position="155"/>
        <end position="254"/>
    </location>
</feature>
<evidence type="ECO:0000256" key="17">
    <source>
        <dbReference type="SAM" id="Phobius"/>
    </source>
</evidence>
<dbReference type="Pfam" id="PF07715">
    <property type="entry name" value="Plug"/>
    <property type="match status" value="1"/>
</dbReference>
<dbReference type="AlphaFoldDB" id="A0A1H1YE50"/>
<evidence type="ECO:0000259" key="18">
    <source>
        <dbReference type="Pfam" id="PF00593"/>
    </source>
</evidence>
<evidence type="ECO:0000256" key="2">
    <source>
        <dbReference type="ARBA" id="ARBA00009810"/>
    </source>
</evidence>
<keyword evidence="4 14" id="KW-1134">Transmembrane beta strand</keyword>
<evidence type="ECO:0000256" key="13">
    <source>
        <dbReference type="ARBA" id="ARBA00023237"/>
    </source>
</evidence>
<dbReference type="Proteomes" id="UP000243904">
    <property type="component" value="Chromosome I"/>
</dbReference>
<dbReference type="CDD" id="cd01347">
    <property type="entry name" value="ligand_gated_channel"/>
    <property type="match status" value="1"/>
</dbReference>
<name>A0A1H1YE50_9BRAD</name>
<feature type="compositionally biased region" description="Low complexity" evidence="16">
    <location>
        <begin position="130"/>
        <end position="141"/>
    </location>
</feature>
<dbReference type="GO" id="GO:0015891">
    <property type="term" value="P:siderophore transport"/>
    <property type="evidence" value="ECO:0007669"/>
    <property type="project" value="InterPro"/>
</dbReference>